<gene>
    <name evidence="8 9" type="primary">rpmE</name>
    <name evidence="9" type="ORF">NM125_11690</name>
</gene>
<comment type="caution">
    <text evidence="8">Lacks conserved residue(s) required for the propagation of feature annotation.</text>
</comment>
<dbReference type="SUPFAM" id="SSF143800">
    <property type="entry name" value="L28p-like"/>
    <property type="match status" value="1"/>
</dbReference>
<dbReference type="PROSITE" id="PS01143">
    <property type="entry name" value="RIBOSOMAL_L31"/>
    <property type="match status" value="1"/>
</dbReference>
<keyword evidence="10" id="KW-1185">Reference proteome</keyword>
<dbReference type="InterPro" id="IPR027491">
    <property type="entry name" value="Ribosomal_bL31_A"/>
</dbReference>
<comment type="caution">
    <text evidence="9">The sequence shown here is derived from an EMBL/GenBank/DDBJ whole genome shotgun (WGS) entry which is preliminary data.</text>
</comment>
<keyword evidence="5 8" id="KW-0689">Ribosomal protein</keyword>
<dbReference type="InterPro" id="IPR002150">
    <property type="entry name" value="Ribosomal_bL31"/>
</dbReference>
<dbReference type="EMBL" id="JANDBC010000002">
    <property type="protein sequence ID" value="MCP9292238.1"/>
    <property type="molecule type" value="Genomic_DNA"/>
</dbReference>
<dbReference type="GO" id="GO:0005840">
    <property type="term" value="C:ribosome"/>
    <property type="evidence" value="ECO:0007669"/>
    <property type="project" value="UniProtKB-KW"/>
</dbReference>
<keyword evidence="4 8" id="KW-0694">RNA-binding</keyword>
<dbReference type="PRINTS" id="PR01249">
    <property type="entry name" value="RIBOSOMALL31"/>
</dbReference>
<evidence type="ECO:0000256" key="1">
    <source>
        <dbReference type="ARBA" id="ARBA00009296"/>
    </source>
</evidence>
<evidence type="ECO:0000256" key="5">
    <source>
        <dbReference type="ARBA" id="ARBA00022980"/>
    </source>
</evidence>
<dbReference type="InterPro" id="IPR034704">
    <property type="entry name" value="Ribosomal_bL28/bL31-like_sf"/>
</dbReference>
<dbReference type="NCBIfam" id="TIGR00105">
    <property type="entry name" value="L31"/>
    <property type="match status" value="1"/>
</dbReference>
<evidence type="ECO:0000313" key="9">
    <source>
        <dbReference type="EMBL" id="MCP9292238.1"/>
    </source>
</evidence>
<dbReference type="GO" id="GO:0003735">
    <property type="term" value="F:structural constituent of ribosome"/>
    <property type="evidence" value="ECO:0007669"/>
    <property type="project" value="InterPro"/>
</dbReference>
<keyword evidence="6 8" id="KW-0687">Ribonucleoprotein</keyword>
<comment type="similarity">
    <text evidence="1 8">Belongs to the bacterial ribosomal protein bL31 family. Type A subfamily.</text>
</comment>
<evidence type="ECO:0000256" key="3">
    <source>
        <dbReference type="ARBA" id="ARBA00022730"/>
    </source>
</evidence>
<dbReference type="PANTHER" id="PTHR33280">
    <property type="entry name" value="50S RIBOSOMAL PROTEIN L31, CHLOROPLASTIC"/>
    <property type="match status" value="1"/>
</dbReference>
<dbReference type="InterPro" id="IPR042105">
    <property type="entry name" value="Ribosomal_bL31_sf"/>
</dbReference>
<evidence type="ECO:0000256" key="7">
    <source>
        <dbReference type="ARBA" id="ARBA00035687"/>
    </source>
</evidence>
<protein>
    <recommendedName>
        <fullName evidence="7 8">Large ribosomal subunit protein bL31</fullName>
    </recommendedName>
</protein>
<accession>A0A9X2L4I9</accession>
<name>A0A9X2L4I9_9BACT</name>
<evidence type="ECO:0000256" key="4">
    <source>
        <dbReference type="ARBA" id="ARBA00022884"/>
    </source>
</evidence>
<dbReference type="HAMAP" id="MF_00501">
    <property type="entry name" value="Ribosomal_bL31_1"/>
    <property type="match status" value="1"/>
</dbReference>
<evidence type="ECO:0000256" key="2">
    <source>
        <dbReference type="ARBA" id="ARBA00011838"/>
    </source>
</evidence>
<evidence type="ECO:0000256" key="8">
    <source>
        <dbReference type="HAMAP-Rule" id="MF_00501"/>
    </source>
</evidence>
<proteinExistence type="inferred from homology"/>
<reference evidence="9" key="1">
    <citation type="submission" date="2022-06" db="EMBL/GenBank/DDBJ databases">
        <title>Gracilimonas sp. CAU 1638 isolated from sea sediment.</title>
        <authorList>
            <person name="Kim W."/>
        </authorList>
    </citation>
    <scope>NUCLEOTIDE SEQUENCE</scope>
    <source>
        <strain evidence="9">CAU 1638</strain>
    </source>
</reference>
<keyword evidence="3 8" id="KW-0699">rRNA-binding</keyword>
<comment type="subunit">
    <text evidence="2 8">Part of the 50S ribosomal subunit.</text>
</comment>
<sequence>MKKGIHPDYKEITVVMSDGTEVQTRSTMDTKDGVYRSEVDSKNHPFYTKSNTFTSTAGRVDRFKRRYGKGDDK</sequence>
<evidence type="ECO:0000313" key="10">
    <source>
        <dbReference type="Proteomes" id="UP001139125"/>
    </source>
</evidence>
<dbReference type="NCBIfam" id="NF001809">
    <property type="entry name" value="PRK00528.1"/>
    <property type="match status" value="1"/>
</dbReference>
<dbReference type="PANTHER" id="PTHR33280:SF6">
    <property type="entry name" value="LARGE RIBOSOMAL SUBUNIT PROTEIN BL31A"/>
    <property type="match status" value="1"/>
</dbReference>
<dbReference type="GO" id="GO:1990904">
    <property type="term" value="C:ribonucleoprotein complex"/>
    <property type="evidence" value="ECO:0007669"/>
    <property type="project" value="UniProtKB-KW"/>
</dbReference>
<dbReference type="RefSeq" id="WP_255135117.1">
    <property type="nucleotide sequence ID" value="NZ_CP175953.1"/>
</dbReference>
<dbReference type="AlphaFoldDB" id="A0A9X2L4I9"/>
<comment type="function">
    <text evidence="8">Binds the 23S rRNA.</text>
</comment>
<dbReference type="Gene3D" id="4.10.830.30">
    <property type="entry name" value="Ribosomal protein L31"/>
    <property type="match status" value="1"/>
</dbReference>
<dbReference type="GO" id="GO:0006412">
    <property type="term" value="P:translation"/>
    <property type="evidence" value="ECO:0007669"/>
    <property type="project" value="UniProtKB-UniRule"/>
</dbReference>
<dbReference type="Proteomes" id="UP001139125">
    <property type="component" value="Unassembled WGS sequence"/>
</dbReference>
<dbReference type="Pfam" id="PF01197">
    <property type="entry name" value="Ribosomal_L31"/>
    <property type="match status" value="1"/>
</dbReference>
<organism evidence="9 10">
    <name type="scientific">Gracilimonas sediminicola</name>
    <dbReference type="NCBI Taxonomy" id="2952158"/>
    <lineage>
        <taxon>Bacteria</taxon>
        <taxon>Pseudomonadati</taxon>
        <taxon>Balneolota</taxon>
        <taxon>Balneolia</taxon>
        <taxon>Balneolales</taxon>
        <taxon>Balneolaceae</taxon>
        <taxon>Gracilimonas</taxon>
    </lineage>
</organism>
<dbReference type="GO" id="GO:0019843">
    <property type="term" value="F:rRNA binding"/>
    <property type="evidence" value="ECO:0007669"/>
    <property type="project" value="UniProtKB-KW"/>
</dbReference>
<evidence type="ECO:0000256" key="6">
    <source>
        <dbReference type="ARBA" id="ARBA00023274"/>
    </source>
</evidence>